<feature type="transmembrane region" description="Helical" evidence="3">
    <location>
        <begin position="286"/>
        <end position="308"/>
    </location>
</feature>
<keyword evidence="3" id="KW-1133">Transmembrane helix</keyword>
<dbReference type="PIRSF" id="PIRSF005690">
    <property type="entry name" value="GerBA"/>
    <property type="match status" value="1"/>
</dbReference>
<evidence type="ECO:0000256" key="3">
    <source>
        <dbReference type="SAM" id="Phobius"/>
    </source>
</evidence>
<comment type="similarity">
    <text evidence="1">Belongs to the GerABKA family.</text>
</comment>
<feature type="transmembrane region" description="Helical" evidence="3">
    <location>
        <begin position="409"/>
        <end position="432"/>
    </location>
</feature>
<dbReference type="InterPro" id="IPR004995">
    <property type="entry name" value="Spore_Ger"/>
</dbReference>
<organism evidence="4 5">
    <name type="scientific">Ruminococcus flavefaciens</name>
    <dbReference type="NCBI Taxonomy" id="1265"/>
    <lineage>
        <taxon>Bacteria</taxon>
        <taxon>Bacillati</taxon>
        <taxon>Bacillota</taxon>
        <taxon>Clostridia</taxon>
        <taxon>Eubacteriales</taxon>
        <taxon>Oscillospiraceae</taxon>
        <taxon>Ruminococcus</taxon>
    </lineage>
</organism>
<name>A0A1K1NXD6_RUMFL</name>
<dbReference type="GO" id="GO:0009847">
    <property type="term" value="P:spore germination"/>
    <property type="evidence" value="ECO:0007669"/>
    <property type="project" value="InterPro"/>
</dbReference>
<dbReference type="Pfam" id="PF03323">
    <property type="entry name" value="GerA"/>
    <property type="match status" value="1"/>
</dbReference>
<feature type="transmembrane region" description="Helical" evidence="3">
    <location>
        <begin position="357"/>
        <end position="374"/>
    </location>
</feature>
<dbReference type="AlphaFoldDB" id="A0A1K1NXD6"/>
<proteinExistence type="inferred from homology"/>
<keyword evidence="2 3" id="KW-0472">Membrane</keyword>
<protein>
    <submittedName>
        <fullName evidence="4">Spore germination protein KA</fullName>
    </submittedName>
</protein>
<dbReference type="RefSeq" id="WP_072300539.1">
    <property type="nucleotide sequence ID" value="NZ_FPIP01000006.1"/>
</dbReference>
<dbReference type="Proteomes" id="UP000183461">
    <property type="component" value="Unassembled WGS sequence"/>
</dbReference>
<keyword evidence="3" id="KW-0812">Transmembrane</keyword>
<evidence type="ECO:0000256" key="2">
    <source>
        <dbReference type="ARBA" id="ARBA00023136"/>
    </source>
</evidence>
<dbReference type="PANTHER" id="PTHR22550">
    <property type="entry name" value="SPORE GERMINATION PROTEIN"/>
    <property type="match status" value="1"/>
</dbReference>
<dbReference type="PANTHER" id="PTHR22550:SF5">
    <property type="entry name" value="LEUCINE ZIPPER PROTEIN 4"/>
    <property type="match status" value="1"/>
</dbReference>
<reference evidence="4 5" key="1">
    <citation type="submission" date="2016-11" db="EMBL/GenBank/DDBJ databases">
        <authorList>
            <person name="Jaros S."/>
            <person name="Januszkiewicz K."/>
            <person name="Wedrychowicz H."/>
        </authorList>
    </citation>
    <scope>NUCLEOTIDE SEQUENCE [LARGE SCALE GENOMIC DNA]</scope>
    <source>
        <strain evidence="4 5">YL228</strain>
    </source>
</reference>
<evidence type="ECO:0000256" key="1">
    <source>
        <dbReference type="ARBA" id="ARBA00005278"/>
    </source>
</evidence>
<accession>A0A1K1NXD6</accession>
<gene>
    <name evidence="4" type="ORF">SAMN02910280_2302</name>
</gene>
<feature type="transmembrane region" description="Helical" evidence="3">
    <location>
        <begin position="328"/>
        <end position="345"/>
    </location>
</feature>
<dbReference type="GO" id="GO:0016020">
    <property type="term" value="C:membrane"/>
    <property type="evidence" value="ECO:0007669"/>
    <property type="project" value="InterPro"/>
</dbReference>
<dbReference type="InterPro" id="IPR050768">
    <property type="entry name" value="UPF0353/GerABKA_families"/>
</dbReference>
<sequence length="480" mass="52543">MEKGGLLPVLDSSIQKIRSVSGGSSDVLINRFVTGGIHCALLCCEGMVSASVITELIFEPITDIPQQKDSHGLFHYINEELLLSTDRPEVGDYDTLFQLMNSGFAVLLAEGMTTGLAFGVQGYNTRGVQEPLGEGNIMGAHEGFTETVRTNMSQIRRRIKSPELVMELSKKGDKSSTDICLCYMKDRVPKALMERIRRSLDRVELEAVLTTGYLRPFVENGSFELFDSTGTTERPDVLCSKLIEGRVALLVDGVPYAIVIPRLFCESFQTLDDYAYKPYYATFIRWLKYGAFLIAVLLPSFYVAIVMYHPELLNSTLFMLLVDSEKKAPLSIVTEAFFVLIMYEVIREAGVRLPKPVGGAVSIISGLIIGDAAVNSGLVSTPLLTMTALSVLGGLVVPELNPQVTVLRFAFLISGGALGLFGISLLACAVLVNICATEDYGFPYMAPLSPFRKSGMGDTAVRSGIKKLQSRGFTVEEYHE</sequence>
<evidence type="ECO:0000313" key="5">
    <source>
        <dbReference type="Proteomes" id="UP000183461"/>
    </source>
</evidence>
<dbReference type="EMBL" id="FPIP01000006">
    <property type="protein sequence ID" value="SFW39931.1"/>
    <property type="molecule type" value="Genomic_DNA"/>
</dbReference>
<evidence type="ECO:0000313" key="4">
    <source>
        <dbReference type="EMBL" id="SFW39931.1"/>
    </source>
</evidence>